<dbReference type="KEGG" id="cma:Cmaq_0716"/>
<keyword evidence="8" id="KW-0312">Gluconeogenesis</keyword>
<evidence type="ECO:0000256" key="3">
    <source>
        <dbReference type="ARBA" id="ARBA00022741"/>
    </source>
</evidence>
<dbReference type="GO" id="GO:0033993">
    <property type="term" value="P:response to lipid"/>
    <property type="evidence" value="ECO:0007669"/>
    <property type="project" value="TreeGrafter"/>
</dbReference>
<keyword evidence="7 8" id="KW-0456">Lyase</keyword>
<name>A8MCP6_CALMQ</name>
<feature type="binding site" evidence="8">
    <location>
        <position position="291"/>
    </location>
    <ligand>
        <name>Mn(2+)</name>
        <dbReference type="ChEBI" id="CHEBI:29035"/>
    </ligand>
</feature>
<evidence type="ECO:0000259" key="10">
    <source>
        <dbReference type="Pfam" id="PF17297"/>
    </source>
</evidence>
<evidence type="ECO:0000256" key="5">
    <source>
        <dbReference type="ARBA" id="ARBA00023134"/>
    </source>
</evidence>
<dbReference type="SUPFAM" id="SSF53795">
    <property type="entry name" value="PEP carboxykinase-like"/>
    <property type="match status" value="1"/>
</dbReference>
<dbReference type="HAMAP" id="MF_00452">
    <property type="entry name" value="PEPCK_GTP"/>
    <property type="match status" value="1"/>
</dbReference>
<dbReference type="GO" id="GO:0005829">
    <property type="term" value="C:cytosol"/>
    <property type="evidence" value="ECO:0007669"/>
    <property type="project" value="TreeGrafter"/>
</dbReference>
<keyword evidence="6 8" id="KW-0464">Manganese</keyword>
<gene>
    <name evidence="8" type="primary">pckG</name>
    <name evidence="11" type="ordered locus">Cmaq_0716</name>
</gene>
<evidence type="ECO:0000256" key="7">
    <source>
        <dbReference type="ARBA" id="ARBA00023239"/>
    </source>
</evidence>
<dbReference type="GO" id="GO:0016301">
    <property type="term" value="F:kinase activity"/>
    <property type="evidence" value="ECO:0007669"/>
    <property type="project" value="UniProtKB-KW"/>
</dbReference>
<dbReference type="Gene3D" id="3.40.449.10">
    <property type="entry name" value="Phosphoenolpyruvate Carboxykinase, domain 1"/>
    <property type="match status" value="1"/>
</dbReference>
<dbReference type="InterPro" id="IPR008209">
    <property type="entry name" value="PEP_carboxykinase_GTP"/>
</dbReference>
<dbReference type="UniPathway" id="UPA00138"/>
<dbReference type="PANTHER" id="PTHR11561:SF0">
    <property type="entry name" value="PHOSPHOENOLPYRUVATE CARBOXYKINASE [GTP]-RELATED"/>
    <property type="match status" value="1"/>
</dbReference>
<dbReference type="EMBL" id="CP000852">
    <property type="protein sequence ID" value="ABW01552.1"/>
    <property type="molecule type" value="Genomic_DNA"/>
</dbReference>
<evidence type="ECO:0000256" key="6">
    <source>
        <dbReference type="ARBA" id="ARBA00023211"/>
    </source>
</evidence>
<feature type="active site" evidence="8">
    <location>
        <position position="276"/>
    </location>
</feature>
<feature type="binding site" evidence="8">
    <location>
        <begin position="224"/>
        <end position="226"/>
    </location>
    <ligand>
        <name>substrate</name>
    </ligand>
</feature>
<dbReference type="Pfam" id="PF00821">
    <property type="entry name" value="PEPCK_GTP"/>
    <property type="match status" value="1"/>
</dbReference>
<feature type="domain" description="Phosphoenolpyruvate carboxykinase C-terminal P-loop" evidence="9">
    <location>
        <begin position="248"/>
        <end position="606"/>
    </location>
</feature>
<comment type="cofactor">
    <cofactor evidence="8">
        <name>Mn(2+)</name>
        <dbReference type="ChEBI" id="CHEBI:29035"/>
    </cofactor>
    <text evidence="8">Binds 1 Mn(2+) ion per subunit.</text>
</comment>
<protein>
    <recommendedName>
        <fullName evidence="8">Phosphoenolpyruvate carboxykinase [GTP]</fullName>
        <shortName evidence="8">PEP carboxykinase</shortName>
        <shortName evidence="8">PEPCK</shortName>
        <ecNumber evidence="8">4.1.1.32</ecNumber>
    </recommendedName>
    <alternativeName>
        <fullName evidence="8">GTP-dependent phosphoenolpyruvate carboxykinase</fullName>
        <shortName evidence="8">GTP-PEPCK</shortName>
    </alternativeName>
</protein>
<evidence type="ECO:0000256" key="2">
    <source>
        <dbReference type="ARBA" id="ARBA00022723"/>
    </source>
</evidence>
<keyword evidence="12" id="KW-1185">Reference proteome</keyword>
<comment type="subcellular location">
    <subcellularLocation>
        <location evidence="8">Cytoplasm</location>
    </subcellularLocation>
</comment>
<dbReference type="SUPFAM" id="SSF68923">
    <property type="entry name" value="PEP carboxykinase N-terminal domain"/>
    <property type="match status" value="1"/>
</dbReference>
<dbReference type="Pfam" id="PF17297">
    <property type="entry name" value="PEPCK_N"/>
    <property type="match status" value="1"/>
</dbReference>
<feature type="binding site" evidence="8">
    <location>
        <position position="90"/>
    </location>
    <ligand>
        <name>substrate</name>
    </ligand>
</feature>
<evidence type="ECO:0000256" key="4">
    <source>
        <dbReference type="ARBA" id="ARBA00022793"/>
    </source>
</evidence>
<dbReference type="Proteomes" id="UP000001137">
    <property type="component" value="Chromosome"/>
</dbReference>
<comment type="function">
    <text evidence="8">Catalyzes the conversion of oxaloacetate (OAA) to phosphoenolpyruvate (PEP), the rate-limiting step in the metabolic pathway that produces glucose from lactate and other precursors derived from the citric acid cycle.</text>
</comment>
<feature type="binding site" evidence="8">
    <location>
        <position position="233"/>
    </location>
    <ligand>
        <name>Mn(2+)</name>
        <dbReference type="ChEBI" id="CHEBI:29035"/>
    </ligand>
</feature>
<keyword evidence="8" id="KW-0963">Cytoplasm</keyword>
<feature type="binding site" evidence="8">
    <location>
        <begin position="275"/>
        <end position="280"/>
    </location>
    <ligand>
        <name>GTP</name>
        <dbReference type="ChEBI" id="CHEBI:37565"/>
    </ligand>
</feature>
<dbReference type="GeneID" id="5708802"/>
<comment type="similarity">
    <text evidence="1 8">Belongs to the phosphoenolpyruvate carboxykinase [GTP] family.</text>
</comment>
<dbReference type="EC" id="4.1.1.32" evidence="8"/>
<dbReference type="AlphaFoldDB" id="A8MCP6"/>
<evidence type="ECO:0000313" key="12">
    <source>
        <dbReference type="Proteomes" id="UP000001137"/>
    </source>
</evidence>
<dbReference type="GO" id="GO:0046327">
    <property type="term" value="P:glycerol biosynthetic process from pyruvate"/>
    <property type="evidence" value="ECO:0007669"/>
    <property type="project" value="TreeGrafter"/>
</dbReference>
<dbReference type="OrthoDB" id="55875at2157"/>
<feature type="binding site" evidence="8">
    <location>
        <position position="252"/>
    </location>
    <ligand>
        <name>Mn(2+)</name>
        <dbReference type="ChEBI" id="CHEBI:29035"/>
    </ligand>
</feature>
<evidence type="ECO:0000313" key="11">
    <source>
        <dbReference type="EMBL" id="ABW01552.1"/>
    </source>
</evidence>
<keyword evidence="5 8" id="KW-0342">GTP-binding</keyword>
<dbReference type="Gene3D" id="3.90.228.20">
    <property type="match status" value="1"/>
</dbReference>
<dbReference type="GO" id="GO:0030145">
    <property type="term" value="F:manganese ion binding"/>
    <property type="evidence" value="ECO:0007669"/>
    <property type="project" value="UniProtKB-UniRule"/>
</dbReference>
<keyword evidence="3 8" id="KW-0547">Nucleotide-binding</keyword>
<proteinExistence type="inferred from homology"/>
<keyword evidence="11" id="KW-0670">Pyruvate</keyword>
<accession>A8MCP6</accession>
<dbReference type="InterPro" id="IPR035077">
    <property type="entry name" value="PEP_carboxykinase_GTP_C"/>
</dbReference>
<dbReference type="InterPro" id="IPR008210">
    <property type="entry name" value="PEP_carboxykinase_N"/>
</dbReference>
<comment type="pathway">
    <text evidence="8">Carbohydrate biosynthesis; gluconeogenesis.</text>
</comment>
<sequence length="626" mass="70534">MSASGRGLSDLRSIIGDESYNRLMAIRNSRLHSFLAWVISVCEPASVFVSTGSPEDNDYIRRKAIESGEEIPLRLKGHTIHFDSPLDQARARDDTAILLPNNQKLPFIRTKDRDEGIKEMLTLLKGIMRGREMLVGFYSLGPKASPFSILAVQVTDSYYVMHSENILYRQAYDEFIRQGEEARFLKFIHSQGELNEMKQSKNIKQRRIFIDLTDETVYSVNTQYGGNSIGLKKLALRLTIKRAMEEGWLSEHMFLIGVNGPGGRVTYFTGAFPSMSGKTSTAMLGRLIGDDLAYLRIINGEVRAVNPEAGVFGIIEGINPVDDPLIYEVLSKPGELIFSNVLMLENGDVYWNGKGEPEPSSGINYTGKWWRGKVDDKGNPIPPSHPNARFTVSLKAFSNLDPAYDDPKGVVVKGIIFGGRDSDTLVPLLESFNWEHGVVTIAASLESERTAAVIGKAGEREFNPMANLDFLSVDLGVYISNYLRFGKEASNPPKIFGVNYFLRDEQGRFLNSKEDKKVWLAWMERRVHGELDVVETPIGLIPRYNDLKGLFREVLGKEYSLENYEKQFAVRVSKLIEKIDRIMKIYSEIPTTPKILFNILSEQRQRLLEAEGKYGNVISPSVFEKN</sequence>
<evidence type="ECO:0000256" key="1">
    <source>
        <dbReference type="ARBA" id="ARBA00005796"/>
    </source>
</evidence>
<dbReference type="GO" id="GO:0005525">
    <property type="term" value="F:GTP binding"/>
    <property type="evidence" value="ECO:0007669"/>
    <property type="project" value="UniProtKB-UniRule"/>
</dbReference>
<keyword evidence="11" id="KW-0808">Transferase</keyword>
<dbReference type="Gene3D" id="2.170.8.10">
    <property type="entry name" value="Phosphoenolpyruvate Carboxykinase, domain 2"/>
    <property type="match status" value="1"/>
</dbReference>
<keyword evidence="11" id="KW-0418">Kinase</keyword>
<evidence type="ECO:0000256" key="8">
    <source>
        <dbReference type="HAMAP-Rule" id="MF_00452"/>
    </source>
</evidence>
<dbReference type="GO" id="GO:0042594">
    <property type="term" value="P:response to starvation"/>
    <property type="evidence" value="ECO:0007669"/>
    <property type="project" value="TreeGrafter"/>
</dbReference>
<reference evidence="11 12" key="1">
    <citation type="submission" date="2007-10" db="EMBL/GenBank/DDBJ databases">
        <title>Complete sequence of Caldivirga maquilingensis IC-167.</title>
        <authorList>
            <consortium name="US DOE Joint Genome Institute"/>
            <person name="Copeland A."/>
            <person name="Lucas S."/>
            <person name="Lapidus A."/>
            <person name="Barry K."/>
            <person name="Glavina del Rio T."/>
            <person name="Dalin E."/>
            <person name="Tice H."/>
            <person name="Pitluck S."/>
            <person name="Saunders E."/>
            <person name="Brettin T."/>
            <person name="Bruce D."/>
            <person name="Detter J.C."/>
            <person name="Han C."/>
            <person name="Schmutz J."/>
            <person name="Larimer F."/>
            <person name="Land M."/>
            <person name="Hauser L."/>
            <person name="Kyrpides N."/>
            <person name="Ivanova N."/>
            <person name="Biddle J.F."/>
            <person name="Zhang Z."/>
            <person name="Fitz-Gibbon S.T."/>
            <person name="Lowe T.M."/>
            <person name="Saltikov C."/>
            <person name="House C.H."/>
            <person name="Richardson P."/>
        </authorList>
    </citation>
    <scope>NUCLEOTIDE SEQUENCE [LARGE SCALE GENOMIC DNA]</scope>
    <source>
        <strain evidence="12">ATCC 700844 / DSM 13496 / JCM 10307 / IC-167</strain>
    </source>
</reference>
<feature type="domain" description="Phosphoenolpyruvate carboxykinase GTP-utilising N-terminal" evidence="10">
    <location>
        <begin position="34"/>
        <end position="243"/>
    </location>
</feature>
<organism evidence="11 12">
    <name type="scientific">Caldivirga maquilingensis (strain ATCC 700844 / DSM 13496 / JCM 10307 / IC-167)</name>
    <dbReference type="NCBI Taxonomy" id="397948"/>
    <lineage>
        <taxon>Archaea</taxon>
        <taxon>Thermoproteota</taxon>
        <taxon>Thermoprotei</taxon>
        <taxon>Thermoproteales</taxon>
        <taxon>Thermoproteaceae</taxon>
        <taxon>Caldivirga</taxon>
    </lineage>
</organism>
<dbReference type="GO" id="GO:0019543">
    <property type="term" value="P:propionate catabolic process"/>
    <property type="evidence" value="ECO:0007669"/>
    <property type="project" value="TreeGrafter"/>
</dbReference>
<dbReference type="PIRSF" id="PIRSF001348">
    <property type="entry name" value="PEP_carboxykinase_GTP"/>
    <property type="match status" value="1"/>
</dbReference>
<feature type="binding site" evidence="8">
    <location>
        <position position="420"/>
    </location>
    <ligand>
        <name>GTP</name>
        <dbReference type="ChEBI" id="CHEBI:37565"/>
    </ligand>
</feature>
<dbReference type="GO" id="GO:0004613">
    <property type="term" value="F:phosphoenolpyruvate carboxykinase (GTP) activity"/>
    <property type="evidence" value="ECO:0007669"/>
    <property type="project" value="UniProtKB-UniRule"/>
</dbReference>
<dbReference type="PANTHER" id="PTHR11561">
    <property type="entry name" value="PHOSPHOENOLPYRUVATE CARBOXYKINASE"/>
    <property type="match status" value="1"/>
</dbReference>
<comment type="catalytic activity">
    <reaction evidence="8">
        <text>oxaloacetate + GTP = phosphoenolpyruvate + GDP + CO2</text>
        <dbReference type="Rhea" id="RHEA:10388"/>
        <dbReference type="ChEBI" id="CHEBI:16452"/>
        <dbReference type="ChEBI" id="CHEBI:16526"/>
        <dbReference type="ChEBI" id="CHEBI:37565"/>
        <dbReference type="ChEBI" id="CHEBI:58189"/>
        <dbReference type="ChEBI" id="CHEBI:58702"/>
        <dbReference type="EC" id="4.1.1.32"/>
    </reaction>
</comment>
<comment type="caution">
    <text evidence="8">Lacks conserved residue(s) required for the propagation of feature annotation.</text>
</comment>
<dbReference type="GO" id="GO:0006107">
    <property type="term" value="P:oxaloacetate metabolic process"/>
    <property type="evidence" value="ECO:0007669"/>
    <property type="project" value="TreeGrafter"/>
</dbReference>
<dbReference type="InterPro" id="IPR035078">
    <property type="entry name" value="PEP_carboxykinase_GTP_N"/>
</dbReference>
<dbReference type="GO" id="GO:0071333">
    <property type="term" value="P:cellular response to glucose stimulus"/>
    <property type="evidence" value="ECO:0007669"/>
    <property type="project" value="TreeGrafter"/>
</dbReference>
<dbReference type="STRING" id="397948.Cmaq_0716"/>
<dbReference type="NCBIfam" id="NF003253">
    <property type="entry name" value="PRK04210.1"/>
    <property type="match status" value="1"/>
</dbReference>
<dbReference type="HOGENOM" id="CLU_028872_1_1_2"/>
<keyword evidence="2 8" id="KW-0479">Metal-binding</keyword>
<dbReference type="RefSeq" id="WP_012185772.1">
    <property type="nucleotide sequence ID" value="NC_009954.1"/>
</dbReference>
<dbReference type="eggNOG" id="arCOG05865">
    <property type="taxonomic scope" value="Archaea"/>
</dbReference>
<feature type="binding site" evidence="8">
    <location>
        <position position="274"/>
    </location>
    <ligand>
        <name>substrate</name>
    </ligand>
</feature>
<dbReference type="InterPro" id="IPR013035">
    <property type="entry name" value="PEP_carboxykinase_C"/>
</dbReference>
<dbReference type="GO" id="GO:0006094">
    <property type="term" value="P:gluconeogenesis"/>
    <property type="evidence" value="ECO:0007669"/>
    <property type="project" value="UniProtKB-UniRule"/>
</dbReference>
<feature type="binding site" evidence="8">
    <location>
        <begin position="387"/>
        <end position="389"/>
    </location>
    <ligand>
        <name>substrate</name>
    </ligand>
</feature>
<feature type="binding site" evidence="8">
    <location>
        <position position="389"/>
    </location>
    <ligand>
        <name>GTP</name>
        <dbReference type="ChEBI" id="CHEBI:37565"/>
    </ligand>
</feature>
<evidence type="ECO:0000259" key="9">
    <source>
        <dbReference type="Pfam" id="PF00821"/>
    </source>
</evidence>
<keyword evidence="4 8" id="KW-0210">Decarboxylase</keyword>